<evidence type="ECO:0000313" key="2">
    <source>
        <dbReference type="EMBL" id="NLW34640.1"/>
    </source>
</evidence>
<dbReference type="GO" id="GO:0005886">
    <property type="term" value="C:plasma membrane"/>
    <property type="evidence" value="ECO:0007669"/>
    <property type="project" value="TreeGrafter"/>
</dbReference>
<dbReference type="GO" id="GO:0090313">
    <property type="term" value="P:regulation of protein targeting to membrane"/>
    <property type="evidence" value="ECO:0007669"/>
    <property type="project" value="TreeGrafter"/>
</dbReference>
<evidence type="ECO:0008006" key="4">
    <source>
        <dbReference type="Google" id="ProtNLM"/>
    </source>
</evidence>
<keyword evidence="1" id="KW-0472">Membrane</keyword>
<accession>A0A971RZU6</accession>
<dbReference type="PANTHER" id="PTHR30441">
    <property type="entry name" value="DUF748 DOMAIN-CONTAINING PROTEIN"/>
    <property type="match status" value="1"/>
</dbReference>
<evidence type="ECO:0000313" key="3">
    <source>
        <dbReference type="Proteomes" id="UP000777265"/>
    </source>
</evidence>
<gene>
    <name evidence="2" type="ORF">GXY80_04035</name>
</gene>
<dbReference type="EMBL" id="JAAYEE010000070">
    <property type="protein sequence ID" value="NLW34640.1"/>
    <property type="molecule type" value="Genomic_DNA"/>
</dbReference>
<dbReference type="AlphaFoldDB" id="A0A971RZU6"/>
<protein>
    <recommendedName>
        <fullName evidence="4">AsmA-like C-terminal domain-containing protein</fullName>
    </recommendedName>
</protein>
<keyword evidence="1" id="KW-1133">Transmembrane helix</keyword>
<evidence type="ECO:0000256" key="1">
    <source>
        <dbReference type="SAM" id="Phobius"/>
    </source>
</evidence>
<name>A0A971RZU6_9BACT</name>
<comment type="caution">
    <text evidence="2">The sequence shown here is derived from an EMBL/GenBank/DDBJ whole genome shotgun (WGS) entry which is preliminary data.</text>
</comment>
<dbReference type="Proteomes" id="UP000777265">
    <property type="component" value="Unassembled WGS sequence"/>
</dbReference>
<dbReference type="PANTHER" id="PTHR30441:SF4">
    <property type="entry name" value="PROTEIN ASMA"/>
    <property type="match status" value="1"/>
</dbReference>
<feature type="transmembrane region" description="Helical" evidence="1">
    <location>
        <begin position="12"/>
        <end position="34"/>
    </location>
</feature>
<keyword evidence="1" id="KW-0812">Transmembrane</keyword>
<sequence>MTRKIPYIIGPAVILVLLVVILAVNLSAVGPYVIKKFTRGQVETGGIDYKYDKGRMIVKLTDLKVKGGIEGTVKQVHLTFNLTHRPFFESSTISNFDLIVSGTKRKTRFFSMPSDLLNIEKGTIAYNKHKFIVDRVAIQGLRPGKPFRFTLAIRSDHDFENLTATGEGIYKQKLSDFKGTLHITGFDLARCSPHLKGRVAAQGPFAFSKKRFGFEGPIEVSAFVLTDPILRKPLTISRYAGSAVVACGDGIIDIKVDDIVFRNAPFILSLRVEKGSVSTLDLTSGFVNIKDIKGYVALDRMVSGSSKLWDSIPEGNVKIAKFHYEKKKPLSADFEIKDMGFLYGSMYFDNIEGLLHVDGNKVTISRGQGAFRSSRFHDAAGTASLTHNKEVRIKGNYSVNLTDVPYILEVGAIRFKNGTTQGVAELQGDQRIGYRISGTGKIRDASVAWEKISASARGSYRFVNDEITFDPLVVNRGGTDMVIRGKWNKKSAGVFLKGSLDADHIKPFVKMPMETEGTAGLDLNLQKNETVVTITGSVATDDLFFRIPGIATKKRGLSGTAYVTALVRDKTIDIQRLYYDLDGFRLDGRGTISPERIMHLDVGMNVNRIERAAPLFFFENGPVAGNGELKVSIKDLGLPLKKLPHVQGFVTMSNGSVQLPWIRKPLKEADLVADFKGDVYDIQIKKLTCGESTLRSGRLHVEGAEFPRFSLSLDMDRFNLVDLQGKSGSKIRPIPPDGIMAKTTGDVTLRAREVSFSRVTGTNLRIKGSVGNRKVTISHLGMNAFGGYADIRGNIDLSGPPPVINVGGKISQMTGGVFLKAMGAETSAINGEGAIVANLSAQGESSADLVSTLHGQLSVYTQNGVIRKWNLLSKLFGLLNFYDLFKGKVPLTESGLSYTKMGAMFQVADGVFTTNNFVLDSPSMLITGTGDINASGREIRGTVTVSPLVTIDRTIDKIPIIRNILKERGKGFLYGSYNVKGPIDDPDIALNFVNTIGGRTVDILRNILVLPVGIFEHRKPTDDDG</sequence>
<reference evidence="2" key="2">
    <citation type="submission" date="2020-01" db="EMBL/GenBank/DDBJ databases">
        <authorList>
            <person name="Campanaro S."/>
        </authorList>
    </citation>
    <scope>NUCLEOTIDE SEQUENCE</scope>
    <source>
        <strain evidence="2">AS06rmzACSIP_7</strain>
    </source>
</reference>
<proteinExistence type="predicted"/>
<organism evidence="2 3">
    <name type="scientific">Syntrophorhabdus aromaticivorans</name>
    <dbReference type="NCBI Taxonomy" id="328301"/>
    <lineage>
        <taxon>Bacteria</taxon>
        <taxon>Pseudomonadati</taxon>
        <taxon>Thermodesulfobacteriota</taxon>
        <taxon>Syntrophorhabdia</taxon>
        <taxon>Syntrophorhabdales</taxon>
        <taxon>Syntrophorhabdaceae</taxon>
        <taxon>Syntrophorhabdus</taxon>
    </lineage>
</organism>
<dbReference type="InterPro" id="IPR052894">
    <property type="entry name" value="AsmA-related"/>
</dbReference>
<reference evidence="2" key="1">
    <citation type="journal article" date="2020" name="Biotechnol. Biofuels">
        <title>New insights from the biogas microbiome by comprehensive genome-resolved metagenomics of nearly 1600 species originating from multiple anaerobic digesters.</title>
        <authorList>
            <person name="Campanaro S."/>
            <person name="Treu L."/>
            <person name="Rodriguez-R L.M."/>
            <person name="Kovalovszki A."/>
            <person name="Ziels R.M."/>
            <person name="Maus I."/>
            <person name="Zhu X."/>
            <person name="Kougias P.G."/>
            <person name="Basile A."/>
            <person name="Luo G."/>
            <person name="Schluter A."/>
            <person name="Konstantinidis K.T."/>
            <person name="Angelidaki I."/>
        </authorList>
    </citation>
    <scope>NUCLEOTIDE SEQUENCE</scope>
    <source>
        <strain evidence="2">AS06rmzACSIP_7</strain>
    </source>
</reference>